<dbReference type="AlphaFoldDB" id="A0A428LZJ6"/>
<comment type="caution">
    <text evidence="1">The sequence shown here is derived from an EMBL/GenBank/DDBJ whole genome shotgun (WGS) entry which is preliminary data.</text>
</comment>
<gene>
    <name evidence="1" type="ORF">EJE24_03335</name>
</gene>
<name>A0A428LZJ6_9ENTR</name>
<organism evidence="1 2">
    <name type="scientific">Enterobacter huaxiensis</name>
    <dbReference type="NCBI Taxonomy" id="2494702"/>
    <lineage>
        <taxon>Bacteria</taxon>
        <taxon>Pseudomonadati</taxon>
        <taxon>Pseudomonadota</taxon>
        <taxon>Gammaproteobacteria</taxon>
        <taxon>Enterobacterales</taxon>
        <taxon>Enterobacteriaceae</taxon>
        <taxon>Enterobacter</taxon>
    </lineage>
</organism>
<dbReference type="Proteomes" id="UP000276389">
    <property type="component" value="Unassembled WGS sequence"/>
</dbReference>
<evidence type="ECO:0000313" key="1">
    <source>
        <dbReference type="EMBL" id="RSK70813.1"/>
    </source>
</evidence>
<dbReference type="OrthoDB" id="6612507at2"/>
<evidence type="ECO:0000313" key="2">
    <source>
        <dbReference type="Proteomes" id="UP000276389"/>
    </source>
</evidence>
<reference evidence="1 2" key="1">
    <citation type="submission" date="2018-12" db="EMBL/GenBank/DDBJ databases">
        <title>The Genome Submission of two Enterobacter spp. strains.</title>
        <authorList>
            <person name="Wu W."/>
            <person name="Wei L."/>
            <person name="Feng Y."/>
            <person name="Zong Z."/>
        </authorList>
    </citation>
    <scope>NUCLEOTIDE SEQUENCE [LARGE SCALE GENOMIC DNA]</scope>
    <source>
        <strain evidence="1 2">WCHEHu045002</strain>
    </source>
</reference>
<dbReference type="RefSeq" id="WP_125913632.1">
    <property type="nucleotide sequence ID" value="NZ_CP043342.1"/>
</dbReference>
<dbReference type="EMBL" id="RWHU01000001">
    <property type="protein sequence ID" value="RSK70813.1"/>
    <property type="molecule type" value="Genomic_DNA"/>
</dbReference>
<accession>A0A428LZJ6</accession>
<sequence length="112" mass="12889">MKILHYTVLIVAEAQSSDNNINPLILDLLHDRNYSSKSNRGIKLPPHAFVGSEGQAVLEWESEKDGAEKLKKRLYQMLHRIIRLEECPTAIFLMICPEDKTLTFVSRLKLKK</sequence>
<proteinExistence type="predicted"/>
<protein>
    <submittedName>
        <fullName evidence="1">Uncharacterized protein</fullName>
    </submittedName>
</protein>